<evidence type="ECO:0000256" key="1">
    <source>
        <dbReference type="SAM" id="MobiDB-lite"/>
    </source>
</evidence>
<comment type="caution">
    <text evidence="2">The sequence shown here is derived from an EMBL/GenBank/DDBJ whole genome shotgun (WGS) entry which is preliminary data.</text>
</comment>
<protein>
    <submittedName>
        <fullName evidence="2">Uncharacterized protein</fullName>
    </submittedName>
</protein>
<keyword evidence="3" id="KW-1185">Reference proteome</keyword>
<dbReference type="EMBL" id="JADEXG010000024">
    <property type="protein sequence ID" value="MBE9077935.1"/>
    <property type="molecule type" value="Genomic_DNA"/>
</dbReference>
<evidence type="ECO:0000313" key="3">
    <source>
        <dbReference type="Proteomes" id="UP000636505"/>
    </source>
</evidence>
<gene>
    <name evidence="2" type="ORF">IQ241_11630</name>
</gene>
<dbReference type="AlphaFoldDB" id="A0A8J7A8C2"/>
<name>A0A8J7A8C2_9CYAN</name>
<proteinExistence type="predicted"/>
<feature type="region of interest" description="Disordered" evidence="1">
    <location>
        <begin position="1"/>
        <end position="21"/>
    </location>
</feature>
<evidence type="ECO:0000313" key="2">
    <source>
        <dbReference type="EMBL" id="MBE9077935.1"/>
    </source>
</evidence>
<accession>A0A8J7A8C2</accession>
<dbReference type="Proteomes" id="UP000636505">
    <property type="component" value="Unassembled WGS sequence"/>
</dbReference>
<sequence>MHSKGLGSFRPRPRCNTPRAKKGMSFTKSLLASFQKSALICEVRSLIPSNFQSSAPINQTFEKVLSTYKFRFIRLYTDEFAIRIEYKCTPPIPSPEEISAMLPYATFWGYAVDNLGNEYQSVGGAFGLSADKESTQGVLSFTPLPDKVATSIKFTLELEQDVDERIEFSVRICDVSST</sequence>
<organism evidence="2 3">
    <name type="scientific">Vasconcelosia minhoensis LEGE 07310</name>
    <dbReference type="NCBI Taxonomy" id="915328"/>
    <lineage>
        <taxon>Bacteria</taxon>
        <taxon>Bacillati</taxon>
        <taxon>Cyanobacteriota</taxon>
        <taxon>Cyanophyceae</taxon>
        <taxon>Nodosilineales</taxon>
        <taxon>Cymatolegaceae</taxon>
        <taxon>Vasconcelosia</taxon>
        <taxon>Vasconcelosia minhoensis</taxon>
    </lineage>
</organism>
<reference evidence="2" key="1">
    <citation type="submission" date="2020-10" db="EMBL/GenBank/DDBJ databases">
        <authorList>
            <person name="Castelo-Branco R."/>
            <person name="Eusebio N."/>
            <person name="Adriana R."/>
            <person name="Vieira A."/>
            <person name="Brugerolle De Fraissinette N."/>
            <person name="Rezende De Castro R."/>
            <person name="Schneider M.P."/>
            <person name="Vasconcelos V."/>
            <person name="Leao P.N."/>
        </authorList>
    </citation>
    <scope>NUCLEOTIDE SEQUENCE</scope>
    <source>
        <strain evidence="2">LEGE 07310</strain>
    </source>
</reference>